<accession>A0A2U1AN73</accession>
<keyword evidence="3 5" id="KW-0456">Lyase</keyword>
<protein>
    <submittedName>
        <fullName evidence="8">N-acetylneuraminate lyase</fullName>
    </submittedName>
</protein>
<dbReference type="GO" id="GO:0016829">
    <property type="term" value="F:lyase activity"/>
    <property type="evidence" value="ECO:0007669"/>
    <property type="project" value="UniProtKB-KW"/>
</dbReference>
<evidence type="ECO:0000256" key="1">
    <source>
        <dbReference type="ARBA" id="ARBA00004496"/>
    </source>
</evidence>
<feature type="active site" description="Schiff-base intermediate with substrate" evidence="6">
    <location>
        <position position="168"/>
    </location>
</feature>
<dbReference type="SMART" id="SM01130">
    <property type="entry name" value="DHDPS"/>
    <property type="match status" value="1"/>
</dbReference>
<comment type="similarity">
    <text evidence="5">Belongs to the DapA family.</text>
</comment>
<dbReference type="PRINTS" id="PR00146">
    <property type="entry name" value="DHPICSNTHASE"/>
</dbReference>
<comment type="subcellular location">
    <subcellularLocation>
        <location evidence="1">Cytoplasm</location>
    </subcellularLocation>
</comment>
<evidence type="ECO:0000256" key="5">
    <source>
        <dbReference type="PIRNR" id="PIRNR001365"/>
    </source>
</evidence>
<name>A0A2U1AN73_9BACT</name>
<dbReference type="PANTHER" id="PTHR12128">
    <property type="entry name" value="DIHYDRODIPICOLINATE SYNTHASE"/>
    <property type="match status" value="1"/>
</dbReference>
<dbReference type="EMBL" id="QEKH01000030">
    <property type="protein sequence ID" value="PVY37862.1"/>
    <property type="molecule type" value="Genomic_DNA"/>
</dbReference>
<comment type="caution">
    <text evidence="8">The sequence shown here is derived from an EMBL/GenBank/DDBJ whole genome shotgun (WGS) entry which is preliminary data.</text>
</comment>
<keyword evidence="2" id="KW-0963">Cytoplasm</keyword>
<evidence type="ECO:0000313" key="9">
    <source>
        <dbReference type="Proteomes" id="UP000245959"/>
    </source>
</evidence>
<dbReference type="PANTHER" id="PTHR12128:SF21">
    <property type="entry name" value="N-ACETYLNEURAMINATE LYASE"/>
    <property type="match status" value="1"/>
</dbReference>
<organism evidence="8 9">
    <name type="scientific">Victivallis vadensis</name>
    <dbReference type="NCBI Taxonomy" id="172901"/>
    <lineage>
        <taxon>Bacteria</taxon>
        <taxon>Pseudomonadati</taxon>
        <taxon>Lentisphaerota</taxon>
        <taxon>Lentisphaeria</taxon>
        <taxon>Victivallales</taxon>
        <taxon>Victivallaceae</taxon>
        <taxon>Victivallis</taxon>
    </lineage>
</organism>
<sequence length="298" mass="32660">MEIERLRGLIAAPHTPFDRNGMVAYPVIRQQAELLLEQGVTGAYISGTTGEGVSCSVEERLKVMDAWSEASAGRLKLIVHIGALSIRDVETLGRHANELRVHATSVVPPNYFKPASLASLVRFCALAAATAPDTAFYYYHTVMSGVTFPMDKFLEAADGVIPNLAGIKFNSPDLYMYQNCRHACNGRYDIVYGVDEFFAGALALGAECFIGSTYNYMAPTYLEVWEAFRRGDMSGVDRGMRKACLGVDILVKHGGVAAGKAMMLAHGVDCGDPRPPLDRLDDATKRRIVEEFRRIVAR</sequence>
<dbReference type="PIRSF" id="PIRSF001365">
    <property type="entry name" value="DHDPS"/>
    <property type="match status" value="1"/>
</dbReference>
<gene>
    <name evidence="8" type="ORF">C8D82_13021</name>
</gene>
<reference evidence="8 9" key="1">
    <citation type="submission" date="2018-04" db="EMBL/GenBank/DDBJ databases">
        <title>Genomic Encyclopedia of Type Strains, Phase IV (KMG-IV): sequencing the most valuable type-strain genomes for metagenomic binning, comparative biology and taxonomic classification.</title>
        <authorList>
            <person name="Goeker M."/>
        </authorList>
    </citation>
    <scope>NUCLEOTIDE SEQUENCE [LARGE SCALE GENOMIC DNA]</scope>
    <source>
        <strain evidence="8 9">DSM 14823</strain>
    </source>
</reference>
<evidence type="ECO:0000256" key="6">
    <source>
        <dbReference type="PIRSR" id="PIRSR001365-1"/>
    </source>
</evidence>
<evidence type="ECO:0000256" key="2">
    <source>
        <dbReference type="ARBA" id="ARBA00022490"/>
    </source>
</evidence>
<dbReference type="InterPro" id="IPR002220">
    <property type="entry name" value="DapA-like"/>
</dbReference>
<dbReference type="Pfam" id="PF00701">
    <property type="entry name" value="DHDPS"/>
    <property type="match status" value="1"/>
</dbReference>
<feature type="active site" description="Proton donor/acceptor" evidence="6">
    <location>
        <position position="138"/>
    </location>
</feature>
<evidence type="ECO:0000256" key="3">
    <source>
        <dbReference type="ARBA" id="ARBA00023239"/>
    </source>
</evidence>
<evidence type="ECO:0000313" key="8">
    <source>
        <dbReference type="EMBL" id="PVY37862.1"/>
    </source>
</evidence>
<proteinExistence type="inferred from homology"/>
<dbReference type="SUPFAM" id="SSF51569">
    <property type="entry name" value="Aldolase"/>
    <property type="match status" value="1"/>
</dbReference>
<keyword evidence="4" id="KW-0119">Carbohydrate metabolism</keyword>
<feature type="binding site" evidence="7">
    <location>
        <position position="49"/>
    </location>
    <ligand>
        <name>pyruvate</name>
        <dbReference type="ChEBI" id="CHEBI:15361"/>
    </ligand>
</feature>
<evidence type="ECO:0000256" key="4">
    <source>
        <dbReference type="ARBA" id="ARBA00023277"/>
    </source>
</evidence>
<dbReference type="AlphaFoldDB" id="A0A2U1AN73"/>
<dbReference type="Gene3D" id="3.20.20.70">
    <property type="entry name" value="Aldolase class I"/>
    <property type="match status" value="1"/>
</dbReference>
<dbReference type="GO" id="GO:0005737">
    <property type="term" value="C:cytoplasm"/>
    <property type="evidence" value="ECO:0007669"/>
    <property type="project" value="UniProtKB-SubCell"/>
</dbReference>
<dbReference type="InterPro" id="IPR013785">
    <property type="entry name" value="Aldolase_TIM"/>
</dbReference>
<evidence type="ECO:0000256" key="7">
    <source>
        <dbReference type="PIRSR" id="PIRSR001365-2"/>
    </source>
</evidence>
<dbReference type="Proteomes" id="UP000245959">
    <property type="component" value="Unassembled WGS sequence"/>
</dbReference>
<keyword evidence="9" id="KW-1185">Reference proteome</keyword>
<feature type="binding site" evidence="7">
    <location>
        <position position="210"/>
    </location>
    <ligand>
        <name>pyruvate</name>
        <dbReference type="ChEBI" id="CHEBI:15361"/>
    </ligand>
</feature>